<dbReference type="EMBL" id="HACM01006920">
    <property type="protein sequence ID" value="CRZ07362.1"/>
    <property type="molecule type" value="Transcribed_RNA"/>
</dbReference>
<dbReference type="EMBL" id="HACM01006895">
    <property type="protein sequence ID" value="CRZ07337.1"/>
    <property type="molecule type" value="Transcribed_RNA"/>
</dbReference>
<dbReference type="EMBL" id="HACM01006887">
    <property type="protein sequence ID" value="CRZ07329.1"/>
    <property type="molecule type" value="Transcribed_RNA"/>
</dbReference>
<dbReference type="AlphaFoldDB" id="A0A0H5RFC5"/>
<accession>A0A0H5RFC5</accession>
<sequence>MRPLIFFDGRDEMKQIVDRLAVEDRSKPAQQIWTESNRLISASYPNNQVQIMTKSAVINRVQFTRTGGRSADNFRSIEEPELSLTTDRLNSFLGFSSPFLEKTTLHRVCGWGHPALYKLLRCREVFCLLMQHIGWYRNRFRSY</sequence>
<proteinExistence type="predicted"/>
<dbReference type="EMBL" id="HACM01006893">
    <property type="protein sequence ID" value="CRZ07335.1"/>
    <property type="molecule type" value="Transcribed_RNA"/>
</dbReference>
<dbReference type="EMBL" id="HACM01006902">
    <property type="protein sequence ID" value="CRZ07344.1"/>
    <property type="molecule type" value="Transcribed_RNA"/>
</dbReference>
<dbReference type="EMBL" id="HACM01006915">
    <property type="protein sequence ID" value="CRZ07357.1"/>
    <property type="molecule type" value="Transcribed_RNA"/>
</dbReference>
<reference evidence="1" key="1">
    <citation type="submission" date="2015-04" db="EMBL/GenBank/DDBJ databases">
        <title>The genome sequence of the plant pathogenic Rhizarian Plasmodiophora brassicae reveals insights in its biotrophic life cycle and the origin of chitin synthesis.</title>
        <authorList>
            <person name="Schwelm A."/>
            <person name="Fogelqvist J."/>
            <person name="Knaust A."/>
            <person name="Julke S."/>
            <person name="Lilja T."/>
            <person name="Dhandapani V."/>
            <person name="Bonilla-Rosso G."/>
            <person name="Karlsson M."/>
            <person name="Shevchenko A."/>
            <person name="Choi S.R."/>
            <person name="Kim H.G."/>
            <person name="Park J.Y."/>
            <person name="Lim Y.P."/>
            <person name="Ludwig-Muller J."/>
            <person name="Dixelius C."/>
        </authorList>
    </citation>
    <scope>NUCLEOTIDE SEQUENCE</scope>
    <source>
        <tissue evidence="1">Potato root galls</tissue>
    </source>
</reference>
<evidence type="ECO:0000313" key="1">
    <source>
        <dbReference type="EMBL" id="CRZ07329.1"/>
    </source>
</evidence>
<name>A0A0H5RFC5_9EUKA</name>
<protein>
    <submittedName>
        <fullName evidence="1">Uncharacterized protein</fullName>
    </submittedName>
</protein>
<organism evidence="1">
    <name type="scientific">Spongospora subterranea</name>
    <dbReference type="NCBI Taxonomy" id="70186"/>
    <lineage>
        <taxon>Eukaryota</taxon>
        <taxon>Sar</taxon>
        <taxon>Rhizaria</taxon>
        <taxon>Endomyxa</taxon>
        <taxon>Phytomyxea</taxon>
        <taxon>Plasmodiophorida</taxon>
        <taxon>Plasmodiophoridae</taxon>
        <taxon>Spongospora</taxon>
    </lineage>
</organism>